<dbReference type="GO" id="GO:0045145">
    <property type="term" value="F:single-stranded DNA 5'-3' DNA exonuclease activity"/>
    <property type="evidence" value="ECO:0007669"/>
    <property type="project" value="InterPro"/>
</dbReference>
<feature type="compositionally biased region" description="Low complexity" evidence="2">
    <location>
        <begin position="992"/>
        <end position="1004"/>
    </location>
</feature>
<dbReference type="GO" id="GO:0036297">
    <property type="term" value="P:interstrand cross-link repair"/>
    <property type="evidence" value="ECO:0007669"/>
    <property type="project" value="TreeGrafter"/>
</dbReference>
<feature type="region of interest" description="Disordered" evidence="2">
    <location>
        <begin position="1289"/>
        <end position="1386"/>
    </location>
</feature>
<feature type="compositionally biased region" description="Basic and acidic residues" evidence="2">
    <location>
        <begin position="357"/>
        <end position="370"/>
    </location>
</feature>
<feature type="compositionally biased region" description="Basic and acidic residues" evidence="2">
    <location>
        <begin position="1005"/>
        <end position="1016"/>
    </location>
</feature>
<dbReference type="Proteomes" id="UP000224006">
    <property type="component" value="Chromosome II"/>
</dbReference>
<feature type="region of interest" description="Disordered" evidence="2">
    <location>
        <begin position="1148"/>
        <end position="1197"/>
    </location>
</feature>
<dbReference type="PANTHER" id="PTHR14464">
    <property type="entry name" value="EXONUCLEASE V"/>
    <property type="match status" value="1"/>
</dbReference>
<keyword evidence="4" id="KW-1185">Reference proteome</keyword>
<name>A0A2A9MG72_BESBE</name>
<dbReference type="OrthoDB" id="354769at2759"/>
<dbReference type="RefSeq" id="XP_029220994.1">
    <property type="nucleotide sequence ID" value="XM_029362029.1"/>
</dbReference>
<feature type="compositionally biased region" description="Pro residues" evidence="2">
    <location>
        <begin position="1061"/>
        <end position="1073"/>
    </location>
</feature>
<feature type="compositionally biased region" description="Low complexity" evidence="2">
    <location>
        <begin position="491"/>
        <end position="500"/>
    </location>
</feature>
<reference evidence="3 4" key="1">
    <citation type="submission" date="2017-09" db="EMBL/GenBank/DDBJ databases">
        <title>Genome sequencing of Besnoitia besnoiti strain Bb-Ger1.</title>
        <authorList>
            <person name="Schares G."/>
            <person name="Venepally P."/>
            <person name="Lorenzi H.A."/>
        </authorList>
    </citation>
    <scope>NUCLEOTIDE SEQUENCE [LARGE SCALE GENOMIC DNA]</scope>
    <source>
        <strain evidence="3 4">Bb-Ger1</strain>
    </source>
</reference>
<feature type="region of interest" description="Disordered" evidence="2">
    <location>
        <begin position="357"/>
        <end position="391"/>
    </location>
</feature>
<feature type="region of interest" description="Disordered" evidence="2">
    <location>
        <begin position="268"/>
        <end position="309"/>
    </location>
</feature>
<protein>
    <recommendedName>
        <fullName evidence="5">Defects in morphology 1</fullName>
    </recommendedName>
</protein>
<evidence type="ECO:0008006" key="5">
    <source>
        <dbReference type="Google" id="ProtNLM"/>
    </source>
</evidence>
<sequence length="1386" mass="148087">MPRAGFTHAAESLEEEEDIEDADEGREEKAGEDISGPPTQIRPSSTAGLSACSTRRVDFFSPEKASLPAARRSACYRLSETDKAGLLVEDAPAKEDGTRGFEKENWLLRQAGNTHQPPNFAAAAGPPEGATEPRKGPSGVEDKSAREPLCATTLAGRREQKDVRENGGHGGKDTWAETRSEGDRALGADPYATQAHGEAREASLRTPSCPPVASIRRGAAPTSLLAAQSSGSPGDPPSLQLSRFSSAAARASSPLLSPLVAPLPLEAGASSQEAPAHASPSVFSAPETFSASRLPPEGPSSSSEASALLPEGPAASLDVAAFLRRRVAAERAGRLLLFSARTRRRIEEELRRKRCAEAAEEARPEARPAHAAEGGGAAEPQQGAELSRVEEGISVCPQRRAQGCGAEQAQPHACPESHYFAAALPTSSSPSGALELRASTTTSVTDIEDIADWLDGPRPCAQAPARWAPGPAGGGVSDRGDRAGDAGAAGGAPSAHGSFGFEKSETVGREQQSRAIEEESEKREADEPWYPLKSTGLPSVTDFSAQLWCERQLQFTLQTGLRRETLAMKKGTVRHLALELHHHEMEEVVVETEEEAMAFKLLNSIQQLQQLRQRGVCRELWVFGPVAGLMVRGVIDELRIGRLAAVPPRAPAVAPSAAGRPHSGWALIAPGAGFSEALQAARELQLPDWENELLSDEEAGVSGGGEGPRPEGVAGETAPALRRKTGASPPPWDAGPAPATAPEAFYILISDNKTRSVKKTPCFAQKQTSALQLQIYWQLLNRLRREELPLDSFFAAFKLDSSACLTHPLLLASAQEAGVLAKAAATENAERCRPCAHAAETEESAGPSLRLETLLRSLQDELRGLPPLWRDVHVVYECEGEEFAREKIPYHAASVDYSLQDLTSWWRGLRPGEAVQASEKWKCINCLFLAQCEATPLGDDERAAALREQEEAEAENKRALEEFDEAAALQQEQERLRGALERKQRDHRRQKQPSSRAASAPPARSQERPRQKEAEKQAAVCSSFPSGLSLGGSRAPPSASASVSSSSVLSVSFSSSLSTAAPPPASPLSPPRGPFSGASLVPPRLAPSPGALKDQRREFHFSAACSHTLVAVGSHATPCVEFGRPAAARPSSEQQGGSRRRFAGFLSASQEMEGGDGNKTTEKDEGAEVTQPRQKPAPEKEPEQGSTHASMVSVQHRCSSQQNTRHSSHVGDFGRCHTAVVSSVVCLEMKTARADAPRASGPPLPARAASAGAMSVSAEACSYSARMEKTDGIEGTFSFQASECEARISSAKRRREDADTACVDQEDESRRDEAESSQAAARPEGSEGEKSRKTNQAGGWKPESRERARVVSTSQKREAQKGMKSEPPILKGQRQITRYFAIKKSP</sequence>
<evidence type="ECO:0000256" key="1">
    <source>
        <dbReference type="ARBA" id="ARBA00009797"/>
    </source>
</evidence>
<comment type="similarity">
    <text evidence="1">Belongs to the EXO5 family.</text>
</comment>
<feature type="compositionally biased region" description="Low complexity" evidence="2">
    <location>
        <begin position="117"/>
        <end position="130"/>
    </location>
</feature>
<evidence type="ECO:0000313" key="4">
    <source>
        <dbReference type="Proteomes" id="UP000224006"/>
    </source>
</evidence>
<feature type="compositionally biased region" description="Basic and acidic residues" evidence="2">
    <location>
        <begin position="1342"/>
        <end position="1364"/>
    </location>
</feature>
<dbReference type="GO" id="GO:0005634">
    <property type="term" value="C:nucleus"/>
    <property type="evidence" value="ECO:0007669"/>
    <property type="project" value="TreeGrafter"/>
</dbReference>
<evidence type="ECO:0000256" key="2">
    <source>
        <dbReference type="SAM" id="MobiDB-lite"/>
    </source>
</evidence>
<proteinExistence type="inferred from homology"/>
<dbReference type="KEGG" id="bbes:BESB_034430"/>
<dbReference type="VEuPathDB" id="ToxoDB:BESB_034430"/>
<dbReference type="EMBL" id="NWUJ01000002">
    <property type="protein sequence ID" value="PFH36985.1"/>
    <property type="molecule type" value="Genomic_DNA"/>
</dbReference>
<dbReference type="Pfam" id="PF09810">
    <property type="entry name" value="Exo5"/>
    <property type="match status" value="1"/>
</dbReference>
<feature type="region of interest" description="Disordered" evidence="2">
    <location>
        <begin position="1"/>
        <end position="49"/>
    </location>
</feature>
<feature type="region of interest" description="Disordered" evidence="2">
    <location>
        <begin position="464"/>
        <end position="531"/>
    </location>
</feature>
<feature type="compositionally biased region" description="Low complexity" evidence="2">
    <location>
        <begin position="299"/>
        <end position="309"/>
    </location>
</feature>
<dbReference type="GeneID" id="40308424"/>
<feature type="region of interest" description="Disordered" evidence="2">
    <location>
        <begin position="112"/>
        <end position="247"/>
    </location>
</feature>
<feature type="region of interest" description="Disordered" evidence="2">
    <location>
        <begin position="979"/>
        <end position="1019"/>
    </location>
</feature>
<feature type="compositionally biased region" description="Basic and acidic residues" evidence="2">
    <location>
        <begin position="156"/>
        <end position="186"/>
    </location>
</feature>
<feature type="region of interest" description="Disordered" evidence="2">
    <location>
        <begin position="697"/>
        <end position="736"/>
    </location>
</feature>
<accession>A0A2A9MG72</accession>
<dbReference type="InterPro" id="IPR019190">
    <property type="entry name" value="EXOV"/>
</dbReference>
<feature type="compositionally biased region" description="Polar residues" evidence="2">
    <location>
        <begin position="1184"/>
        <end position="1197"/>
    </location>
</feature>
<feature type="region of interest" description="Disordered" evidence="2">
    <location>
        <begin position="1056"/>
        <end position="1091"/>
    </location>
</feature>
<feature type="compositionally biased region" description="Basic and acidic residues" evidence="2">
    <location>
        <begin position="131"/>
        <end position="146"/>
    </location>
</feature>
<comment type="caution">
    <text evidence="3">The sequence shown here is derived from an EMBL/GenBank/DDBJ whole genome shotgun (WGS) entry which is preliminary data.</text>
</comment>
<feature type="compositionally biased region" description="Polar residues" evidence="2">
    <location>
        <begin position="37"/>
        <end position="49"/>
    </location>
</feature>
<gene>
    <name evidence="3" type="ORF">BESB_034430</name>
</gene>
<dbReference type="PANTHER" id="PTHR14464:SF4">
    <property type="entry name" value="EXONUCLEASE V"/>
    <property type="match status" value="1"/>
</dbReference>
<organism evidence="3 4">
    <name type="scientific">Besnoitia besnoiti</name>
    <name type="common">Apicomplexan protozoan</name>
    <dbReference type="NCBI Taxonomy" id="94643"/>
    <lineage>
        <taxon>Eukaryota</taxon>
        <taxon>Sar</taxon>
        <taxon>Alveolata</taxon>
        <taxon>Apicomplexa</taxon>
        <taxon>Conoidasida</taxon>
        <taxon>Coccidia</taxon>
        <taxon>Eucoccidiorida</taxon>
        <taxon>Eimeriorina</taxon>
        <taxon>Sarcocystidae</taxon>
        <taxon>Besnoitia</taxon>
    </lineage>
</organism>
<feature type="compositionally biased region" description="Acidic residues" evidence="2">
    <location>
        <begin position="12"/>
        <end position="25"/>
    </location>
</feature>
<evidence type="ECO:0000313" key="3">
    <source>
        <dbReference type="EMBL" id="PFH36985.1"/>
    </source>
</evidence>
<feature type="compositionally biased region" description="Low complexity" evidence="2">
    <location>
        <begin position="238"/>
        <end position="247"/>
    </location>
</feature>
<feature type="compositionally biased region" description="Basic and acidic residues" evidence="2">
    <location>
        <begin position="502"/>
        <end position="526"/>
    </location>
</feature>